<dbReference type="GO" id="GO:0016423">
    <property type="term" value="F:tRNA (guanine) methyltransferase activity"/>
    <property type="evidence" value="ECO:0007669"/>
    <property type="project" value="TreeGrafter"/>
</dbReference>
<dbReference type="STRING" id="307972.A0A2G8K9N9"/>
<comment type="caution">
    <text evidence="2">The sequence shown here is derived from an EMBL/GenBank/DDBJ whole genome shotgun (WGS) entry which is preliminary data.</text>
</comment>
<dbReference type="OrthoDB" id="241340at2759"/>
<keyword evidence="2" id="KW-0808">Transferase</keyword>
<protein>
    <submittedName>
        <fullName evidence="2">Putative methyltransferase TARBP1</fullName>
    </submittedName>
</protein>
<dbReference type="AlphaFoldDB" id="A0A2G8K9N9"/>
<evidence type="ECO:0000313" key="2">
    <source>
        <dbReference type="EMBL" id="PIK44702.1"/>
    </source>
</evidence>
<dbReference type="EMBL" id="MRZV01000761">
    <property type="protein sequence ID" value="PIK44702.1"/>
    <property type="molecule type" value="Genomic_DNA"/>
</dbReference>
<dbReference type="Pfam" id="PF25050">
    <property type="entry name" value="TARBP1"/>
    <property type="match status" value="1"/>
</dbReference>
<proteinExistence type="predicted"/>
<dbReference type="InterPro" id="IPR056921">
    <property type="entry name" value="TARBP1_dom"/>
</dbReference>
<accession>A0A2G8K9N9</accession>
<evidence type="ECO:0000259" key="1">
    <source>
        <dbReference type="Pfam" id="PF25050"/>
    </source>
</evidence>
<organism evidence="2 3">
    <name type="scientific">Stichopus japonicus</name>
    <name type="common">Sea cucumber</name>
    <dbReference type="NCBI Taxonomy" id="307972"/>
    <lineage>
        <taxon>Eukaryota</taxon>
        <taxon>Metazoa</taxon>
        <taxon>Echinodermata</taxon>
        <taxon>Eleutherozoa</taxon>
        <taxon>Echinozoa</taxon>
        <taxon>Holothuroidea</taxon>
        <taxon>Aspidochirotacea</taxon>
        <taxon>Aspidochirotida</taxon>
        <taxon>Stichopodidae</taxon>
        <taxon>Apostichopus</taxon>
    </lineage>
</organism>
<dbReference type="PANTHER" id="PTHR12029">
    <property type="entry name" value="RNA METHYLTRANSFERASE"/>
    <property type="match status" value="1"/>
</dbReference>
<dbReference type="GO" id="GO:0030488">
    <property type="term" value="P:tRNA methylation"/>
    <property type="evidence" value="ECO:0007669"/>
    <property type="project" value="TreeGrafter"/>
</dbReference>
<sequence length="477" mass="53718">MASLLISDLLLGKQEESIDFIKRACSIILTTSKESSKRDNRFIGDKDGRICELLDLVSKLISEQEDFECDLDELKLVLDIVCYPYLATCQDSSRENPGGIKDEKSKVFHSASRLIATLLQKSKEFDPVATVIVSGIDSAISLYLEETHAINSDLGTGEGEGNINIPEQDVAMSGEKKFSIFAALEVLDCLLATSTTPFLSKLFTTTWYQELTTNAIDILEFGEPVVCARLCSIIMRNLIPSRPILAPDVASASSLHVDSTFWAIVRRGLLHHRDPLTRKRAVFLLKRALEVATVKGESFTVFISDEERAEETKYPLLSWNPENKERLLEVWNDFFLLYEALDEVQIHVVQPVLPKLMKLQEAAIPDDTGKLFLHTSWLTLLLERSFRHESKTITRWGMEQSLRLDVSKLPLLAQNGDKFIFGALLSTLREDYLYMRSAEGVPVAQRPDTACQLEALLTGIITHLSEEGRKRLIIKLR</sequence>
<keyword evidence="3" id="KW-1185">Reference proteome</keyword>
<evidence type="ECO:0000313" key="3">
    <source>
        <dbReference type="Proteomes" id="UP000230750"/>
    </source>
</evidence>
<gene>
    <name evidence="2" type="ORF">BSL78_18453</name>
</gene>
<keyword evidence="2" id="KW-0489">Methyltransferase</keyword>
<dbReference type="InterPro" id="IPR045330">
    <property type="entry name" value="TRM3/TARBP1"/>
</dbReference>
<reference evidence="2 3" key="1">
    <citation type="journal article" date="2017" name="PLoS Biol.">
        <title>The sea cucumber genome provides insights into morphological evolution and visceral regeneration.</title>
        <authorList>
            <person name="Zhang X."/>
            <person name="Sun L."/>
            <person name="Yuan J."/>
            <person name="Sun Y."/>
            <person name="Gao Y."/>
            <person name="Zhang L."/>
            <person name="Li S."/>
            <person name="Dai H."/>
            <person name="Hamel J.F."/>
            <person name="Liu C."/>
            <person name="Yu Y."/>
            <person name="Liu S."/>
            <person name="Lin W."/>
            <person name="Guo K."/>
            <person name="Jin S."/>
            <person name="Xu P."/>
            <person name="Storey K.B."/>
            <person name="Huan P."/>
            <person name="Zhang T."/>
            <person name="Zhou Y."/>
            <person name="Zhang J."/>
            <person name="Lin C."/>
            <person name="Li X."/>
            <person name="Xing L."/>
            <person name="Huo D."/>
            <person name="Sun M."/>
            <person name="Wang L."/>
            <person name="Mercier A."/>
            <person name="Li F."/>
            <person name="Yang H."/>
            <person name="Xiang J."/>
        </authorList>
    </citation>
    <scope>NUCLEOTIDE SEQUENCE [LARGE SCALE GENOMIC DNA]</scope>
    <source>
        <strain evidence="2">Shaxun</strain>
        <tissue evidence="2">Muscle</tissue>
    </source>
</reference>
<dbReference type="Proteomes" id="UP000230750">
    <property type="component" value="Unassembled WGS sequence"/>
</dbReference>
<feature type="domain" description="TARBP1" evidence="1">
    <location>
        <begin position="278"/>
        <end position="363"/>
    </location>
</feature>
<dbReference type="PANTHER" id="PTHR12029:SF11">
    <property type="entry name" value="METHYLTRANSFERASE TARBP1-RELATED"/>
    <property type="match status" value="1"/>
</dbReference>
<name>A0A2G8K9N9_STIJA</name>